<dbReference type="Proteomes" id="UP000232883">
    <property type="component" value="Chromosome"/>
</dbReference>
<dbReference type="AlphaFoldDB" id="A0A2K8Z2Z1"/>
<gene>
    <name evidence="1" type="ORF">CWM47_21715</name>
</gene>
<proteinExistence type="predicted"/>
<accession>A0A2K8Z2Z1</accession>
<evidence type="ECO:0000313" key="2">
    <source>
        <dbReference type="Proteomes" id="UP000232883"/>
    </source>
</evidence>
<reference evidence="1 2" key="1">
    <citation type="submission" date="2017-11" db="EMBL/GenBank/DDBJ databases">
        <title>Taxonomic description and genome sequences of Spirosoma HA7 sp. nov., isolated from pollen microhabitat of Corylus avellana.</title>
        <authorList>
            <person name="Ambika Manirajan B."/>
            <person name="Suarez C."/>
            <person name="Ratering S."/>
            <person name="Geissler-Plaum R."/>
            <person name="Cardinale M."/>
            <person name="Sylvia S."/>
        </authorList>
    </citation>
    <scope>NUCLEOTIDE SEQUENCE [LARGE SCALE GENOMIC DNA]</scope>
    <source>
        <strain evidence="1 2">HA7</strain>
    </source>
</reference>
<protein>
    <recommendedName>
        <fullName evidence="3">RES domain-containing protein</fullName>
    </recommendedName>
</protein>
<organism evidence="1 2">
    <name type="scientific">Spirosoma pollinicola</name>
    <dbReference type="NCBI Taxonomy" id="2057025"/>
    <lineage>
        <taxon>Bacteria</taxon>
        <taxon>Pseudomonadati</taxon>
        <taxon>Bacteroidota</taxon>
        <taxon>Cytophagia</taxon>
        <taxon>Cytophagales</taxon>
        <taxon>Cytophagaceae</taxon>
        <taxon>Spirosoma</taxon>
    </lineage>
</organism>
<sequence length="328" mass="37711">MSRLYTPAETLRRLRNRIGHPCTDDYEIRRVFYELFSDSKLKFAYAPYIFQHPLLHRATKHINENWFSDSDGSPLIDRMHCPAPPSDRDYTFPRSRCNLDNESMFYGASEMGVPIFEVQAKKGHYVVISSWAHKLATLTANNRPSQPIEVETIILGAEHIRRSLDVNSDEDKDLYDLLINHEPYFSPSTDQEVRDVDAYIGQVFAEKGSNEVYRFTSTLSNILFNDFRVNKVAPINGLIYPSVESQVSGHNIVLNADFAHNSFKLWGADMYYVQEHDVHQSLFGLRKIKSIKYDPAGKHEWVGVSPADAKKLYWLSPATKRVYAEPIS</sequence>
<dbReference type="RefSeq" id="WP_100990291.1">
    <property type="nucleotide sequence ID" value="NZ_CP025096.1"/>
</dbReference>
<dbReference type="OrthoDB" id="761857at2"/>
<name>A0A2K8Z2Z1_9BACT</name>
<evidence type="ECO:0000313" key="1">
    <source>
        <dbReference type="EMBL" id="AUD04225.1"/>
    </source>
</evidence>
<dbReference type="KEGG" id="spir:CWM47_21715"/>
<evidence type="ECO:0008006" key="3">
    <source>
        <dbReference type="Google" id="ProtNLM"/>
    </source>
</evidence>
<keyword evidence="2" id="KW-1185">Reference proteome</keyword>
<dbReference type="EMBL" id="CP025096">
    <property type="protein sequence ID" value="AUD04225.1"/>
    <property type="molecule type" value="Genomic_DNA"/>
</dbReference>